<feature type="transmembrane region" description="Helical" evidence="8">
    <location>
        <begin position="12"/>
        <end position="33"/>
    </location>
</feature>
<dbReference type="GO" id="GO:1903785">
    <property type="term" value="P:L-valine transmembrane transport"/>
    <property type="evidence" value="ECO:0007669"/>
    <property type="project" value="TreeGrafter"/>
</dbReference>
<organism evidence="9 10">
    <name type="scientific">Lucifera butyrica</name>
    <dbReference type="NCBI Taxonomy" id="1351585"/>
    <lineage>
        <taxon>Bacteria</taxon>
        <taxon>Bacillati</taxon>
        <taxon>Bacillota</taxon>
        <taxon>Negativicutes</taxon>
        <taxon>Veillonellales</taxon>
        <taxon>Veillonellaceae</taxon>
        <taxon>Lucifera</taxon>
    </lineage>
</organism>
<dbReference type="GO" id="GO:0005886">
    <property type="term" value="C:plasma membrane"/>
    <property type="evidence" value="ECO:0007669"/>
    <property type="project" value="UniProtKB-SubCell"/>
</dbReference>
<dbReference type="Proteomes" id="UP000277811">
    <property type="component" value="Unassembled WGS sequence"/>
</dbReference>
<reference evidence="9 10" key="1">
    <citation type="submission" date="2018-06" db="EMBL/GenBank/DDBJ databases">
        <authorList>
            <person name="Strepis N."/>
        </authorList>
    </citation>
    <scope>NUCLEOTIDE SEQUENCE [LARGE SCALE GENOMIC DNA]</scope>
    <source>
        <strain evidence="9">LUCI</strain>
    </source>
</reference>
<keyword evidence="3" id="KW-0813">Transport</keyword>
<keyword evidence="7 8" id="KW-0472">Membrane</keyword>
<evidence type="ECO:0000256" key="1">
    <source>
        <dbReference type="ARBA" id="ARBA00004651"/>
    </source>
</evidence>
<evidence type="ECO:0000313" key="10">
    <source>
        <dbReference type="Proteomes" id="UP000277811"/>
    </source>
</evidence>
<evidence type="ECO:0000256" key="5">
    <source>
        <dbReference type="ARBA" id="ARBA00022692"/>
    </source>
</evidence>
<dbReference type="PANTHER" id="PTHR34979:SF1">
    <property type="entry name" value="INNER MEMBRANE PROTEIN YGAZ"/>
    <property type="match status" value="1"/>
</dbReference>
<keyword evidence="4" id="KW-1003">Cell membrane</keyword>
<accession>A0A498RC37</accession>
<dbReference type="PANTHER" id="PTHR34979">
    <property type="entry name" value="INNER MEMBRANE PROTEIN YGAZ"/>
    <property type="match status" value="1"/>
</dbReference>
<evidence type="ECO:0000256" key="3">
    <source>
        <dbReference type="ARBA" id="ARBA00022448"/>
    </source>
</evidence>
<proteinExistence type="inferred from homology"/>
<protein>
    <submittedName>
        <fullName evidence="9">Branched-chain amino acid transport permease</fullName>
    </submittedName>
</protein>
<dbReference type="AlphaFoldDB" id="A0A498RC37"/>
<feature type="transmembrane region" description="Helical" evidence="8">
    <location>
        <begin position="186"/>
        <end position="202"/>
    </location>
</feature>
<evidence type="ECO:0000256" key="4">
    <source>
        <dbReference type="ARBA" id="ARBA00022475"/>
    </source>
</evidence>
<evidence type="ECO:0000256" key="2">
    <source>
        <dbReference type="ARBA" id="ARBA00010735"/>
    </source>
</evidence>
<evidence type="ECO:0000256" key="7">
    <source>
        <dbReference type="ARBA" id="ARBA00023136"/>
    </source>
</evidence>
<gene>
    <name evidence="9" type="ORF">LUCI_3077</name>
</gene>
<feature type="transmembrane region" description="Helical" evidence="8">
    <location>
        <begin position="207"/>
        <end position="223"/>
    </location>
</feature>
<dbReference type="InterPro" id="IPR011606">
    <property type="entry name" value="Brnchd-chn_aa_trnsp_permease"/>
</dbReference>
<name>A0A498RC37_9FIRM</name>
<dbReference type="Pfam" id="PF03591">
    <property type="entry name" value="AzlC"/>
    <property type="match status" value="1"/>
</dbReference>
<evidence type="ECO:0000256" key="8">
    <source>
        <dbReference type="SAM" id="Phobius"/>
    </source>
</evidence>
<dbReference type="OrthoDB" id="3181706at2"/>
<dbReference type="RefSeq" id="WP_122628738.1">
    <property type="nucleotide sequence ID" value="NZ_UPPP01000081.1"/>
</dbReference>
<evidence type="ECO:0000313" key="9">
    <source>
        <dbReference type="EMBL" id="VBB07812.1"/>
    </source>
</evidence>
<dbReference type="EMBL" id="UPPP01000081">
    <property type="protein sequence ID" value="VBB07812.1"/>
    <property type="molecule type" value="Genomic_DNA"/>
</dbReference>
<feature type="transmembrane region" description="Helical" evidence="8">
    <location>
        <begin position="53"/>
        <end position="81"/>
    </location>
</feature>
<keyword evidence="5 8" id="KW-0812">Transmembrane</keyword>
<sequence length="231" mass="25052">MDRTRELQQGILETVPLIFGIMPFGITFGVMGLTAGLTPAEVMLMSVLVFAGAAQFVAVSMIAAGIHAWVMIVLTTLLINLRHLLMGASLAPYLTRLPAGAQAFLAFHMADETYMVTVNRAERAGYSPWFQLGTNLTGYATWLISTMLGLELGKYIGDPLRWGLDFAMPATFLAMLVPRLQDRTGIIVSAVAAFTAIGGAVYLPGKWYILLATLAACLTGIWLERGEVYED</sequence>
<keyword evidence="6 8" id="KW-1133">Transmembrane helix</keyword>
<evidence type="ECO:0000256" key="6">
    <source>
        <dbReference type="ARBA" id="ARBA00022989"/>
    </source>
</evidence>
<keyword evidence="10" id="KW-1185">Reference proteome</keyword>
<comment type="similarity">
    <text evidence="2">Belongs to the AzlC family.</text>
</comment>
<comment type="subcellular location">
    <subcellularLocation>
        <location evidence="1">Cell membrane</location>
        <topology evidence="1">Multi-pass membrane protein</topology>
    </subcellularLocation>
</comment>